<dbReference type="EMBL" id="LZPO01116337">
    <property type="protein sequence ID" value="OBS58534.1"/>
    <property type="molecule type" value="Genomic_DNA"/>
</dbReference>
<protein>
    <submittedName>
        <fullName evidence="2">Uncharacterized protein</fullName>
    </submittedName>
</protein>
<dbReference type="Proteomes" id="UP000092124">
    <property type="component" value="Unassembled WGS sequence"/>
</dbReference>
<keyword evidence="3" id="KW-1185">Reference proteome</keyword>
<dbReference type="AlphaFoldDB" id="A0A1A6FY59"/>
<evidence type="ECO:0000313" key="3">
    <source>
        <dbReference type="Proteomes" id="UP000092124"/>
    </source>
</evidence>
<proteinExistence type="predicted"/>
<evidence type="ECO:0000313" key="2">
    <source>
        <dbReference type="EMBL" id="OBS58534.1"/>
    </source>
</evidence>
<dbReference type="PANTHER" id="PTHR46108:SF1">
    <property type="entry name" value="WD REPEAT AND FYVE DOMAIN-CONTAINING PROTEIN 3"/>
    <property type="match status" value="1"/>
</dbReference>
<name>A0A1A6FY59_NEOLE</name>
<organism evidence="2 3">
    <name type="scientific">Neotoma lepida</name>
    <name type="common">Desert woodrat</name>
    <dbReference type="NCBI Taxonomy" id="56216"/>
    <lineage>
        <taxon>Eukaryota</taxon>
        <taxon>Metazoa</taxon>
        <taxon>Chordata</taxon>
        <taxon>Craniata</taxon>
        <taxon>Vertebrata</taxon>
        <taxon>Euteleostomi</taxon>
        <taxon>Mammalia</taxon>
        <taxon>Eutheria</taxon>
        <taxon>Euarchontoglires</taxon>
        <taxon>Glires</taxon>
        <taxon>Rodentia</taxon>
        <taxon>Myomorpha</taxon>
        <taxon>Muroidea</taxon>
        <taxon>Cricetidae</taxon>
        <taxon>Neotominae</taxon>
        <taxon>Neotoma</taxon>
    </lineage>
</organism>
<keyword evidence="1" id="KW-0853">WD repeat</keyword>
<dbReference type="GO" id="GO:0035973">
    <property type="term" value="P:aggrephagy"/>
    <property type="evidence" value="ECO:0007669"/>
    <property type="project" value="TreeGrafter"/>
</dbReference>
<evidence type="ECO:0000256" key="1">
    <source>
        <dbReference type="ARBA" id="ARBA00022574"/>
    </source>
</evidence>
<dbReference type="PANTHER" id="PTHR46108">
    <property type="entry name" value="BLUE CHEESE"/>
    <property type="match status" value="1"/>
</dbReference>
<feature type="non-terminal residue" evidence="2">
    <location>
        <position position="85"/>
    </location>
</feature>
<dbReference type="OrthoDB" id="10018316at2759"/>
<comment type="caution">
    <text evidence="2">The sequence shown here is derived from an EMBL/GenBank/DDBJ whole genome shotgun (WGS) entry which is preliminary data.</text>
</comment>
<gene>
    <name evidence="2" type="ORF">A6R68_10341</name>
</gene>
<accession>A0A1A6FY59</accession>
<sequence>MLRSMLNSVTDLDDEVGSPAEEFKAFAADTGMNRSQSEYCNVGTKTYLTNHPAKKFVFDFMRVLMIDNLCLTPASKQTPLIDLLL</sequence>
<dbReference type="STRING" id="56216.A0A1A6FY59"/>
<reference evidence="2 3" key="1">
    <citation type="submission" date="2016-06" db="EMBL/GenBank/DDBJ databases">
        <title>The Draft Genome Sequence and Annotation of the Desert Woodrat Neotoma lepida.</title>
        <authorList>
            <person name="Campbell M."/>
            <person name="Oakeson K.F."/>
            <person name="Yandell M."/>
            <person name="Halpert J.R."/>
            <person name="Dearing D."/>
        </authorList>
    </citation>
    <scope>NUCLEOTIDE SEQUENCE [LARGE SCALE GENOMIC DNA]</scope>
    <source>
        <strain evidence="2">417</strain>
        <tissue evidence="2">Liver</tissue>
    </source>
</reference>
<dbReference type="InterPro" id="IPR051944">
    <property type="entry name" value="BEACH_domain_protein"/>
</dbReference>